<evidence type="ECO:0000256" key="6">
    <source>
        <dbReference type="ARBA" id="ARBA00029628"/>
    </source>
</evidence>
<keyword evidence="4" id="KW-0805">Transcription regulation</keyword>
<dbReference type="KEGG" id="msil:METEAL_25270"/>
<protein>
    <recommendedName>
        <fullName evidence="2">Toxin CcdB</fullName>
    </recommendedName>
    <alternativeName>
        <fullName evidence="7">Cytotoxic protein CcdB</fullName>
    </alternativeName>
    <alternativeName>
        <fullName evidence="6">Protein LetD</fullName>
    </alternativeName>
</protein>
<dbReference type="GO" id="GO:0008657">
    <property type="term" value="F:DNA topoisomerase type II (double strand cut, ATP-hydrolyzing) inhibitor activity"/>
    <property type="evidence" value="ECO:0007669"/>
    <property type="project" value="InterPro"/>
</dbReference>
<accession>A0AA48H7T0</accession>
<gene>
    <name evidence="8" type="ORF">METEAL_25270</name>
</gene>
<name>A0AA48H7T0_9BACT</name>
<keyword evidence="9" id="KW-1185">Reference proteome</keyword>
<dbReference type="Pfam" id="PF01845">
    <property type="entry name" value="CcdB"/>
    <property type="match status" value="1"/>
</dbReference>
<dbReference type="EMBL" id="AP027080">
    <property type="protein sequence ID" value="BDU73353.1"/>
    <property type="molecule type" value="Genomic_DNA"/>
</dbReference>
<keyword evidence="5" id="KW-0804">Transcription</keyword>
<organism evidence="8 9">
    <name type="scientific">Mesoterricola silvestris</name>
    <dbReference type="NCBI Taxonomy" id="2927979"/>
    <lineage>
        <taxon>Bacteria</taxon>
        <taxon>Pseudomonadati</taxon>
        <taxon>Acidobacteriota</taxon>
        <taxon>Holophagae</taxon>
        <taxon>Holophagales</taxon>
        <taxon>Holophagaceae</taxon>
        <taxon>Mesoterricola</taxon>
    </lineage>
</organism>
<evidence type="ECO:0000256" key="5">
    <source>
        <dbReference type="ARBA" id="ARBA00023163"/>
    </source>
</evidence>
<evidence type="ECO:0000313" key="9">
    <source>
        <dbReference type="Proteomes" id="UP001238179"/>
    </source>
</evidence>
<keyword evidence="3" id="KW-0678">Repressor</keyword>
<dbReference type="SUPFAM" id="SSF50118">
    <property type="entry name" value="Cell growth inhibitor/plasmid maintenance toxic component"/>
    <property type="match status" value="1"/>
</dbReference>
<evidence type="ECO:0000256" key="7">
    <source>
        <dbReference type="ARBA" id="ARBA00033135"/>
    </source>
</evidence>
<dbReference type="InterPro" id="IPR002712">
    <property type="entry name" value="CcdB"/>
</dbReference>
<evidence type="ECO:0000313" key="8">
    <source>
        <dbReference type="EMBL" id="BDU73353.1"/>
    </source>
</evidence>
<reference evidence="9" key="1">
    <citation type="journal article" date="2023" name="Int. J. Syst. Evol. Microbiol.">
        <title>Mesoterricola silvestris gen. nov., sp. nov., Mesoterricola sediminis sp. nov., Geothrix oryzae sp. nov., Geothrix edaphica sp. nov., Geothrix rubra sp. nov., and Geothrix limicola sp. nov., six novel members of Acidobacteriota isolated from soils.</title>
        <authorList>
            <person name="Itoh H."/>
            <person name="Sugisawa Y."/>
            <person name="Mise K."/>
            <person name="Xu Z."/>
            <person name="Kuniyasu M."/>
            <person name="Ushijima N."/>
            <person name="Kawano K."/>
            <person name="Kobayashi E."/>
            <person name="Shiratori Y."/>
            <person name="Masuda Y."/>
            <person name="Senoo K."/>
        </authorList>
    </citation>
    <scope>NUCLEOTIDE SEQUENCE [LARGE SCALE GENOMIC DNA]</scope>
    <source>
        <strain evidence="9">W79</strain>
    </source>
</reference>
<evidence type="ECO:0000256" key="1">
    <source>
        <dbReference type="ARBA" id="ARBA00005230"/>
    </source>
</evidence>
<evidence type="ECO:0000256" key="3">
    <source>
        <dbReference type="ARBA" id="ARBA00022491"/>
    </source>
</evidence>
<dbReference type="RefSeq" id="WP_316412005.1">
    <property type="nucleotide sequence ID" value="NZ_AP027080.1"/>
</dbReference>
<dbReference type="AlphaFoldDB" id="A0AA48H7T0"/>
<dbReference type="GO" id="GO:0006276">
    <property type="term" value="P:plasmid maintenance"/>
    <property type="evidence" value="ECO:0007669"/>
    <property type="project" value="InterPro"/>
</dbReference>
<dbReference type="Proteomes" id="UP001238179">
    <property type="component" value="Chromosome"/>
</dbReference>
<evidence type="ECO:0000256" key="4">
    <source>
        <dbReference type="ARBA" id="ARBA00023015"/>
    </source>
</evidence>
<evidence type="ECO:0000256" key="2">
    <source>
        <dbReference type="ARBA" id="ARBA00015075"/>
    </source>
</evidence>
<sequence length="105" mass="11374">MAQFSVHANPNARSKGEVPYLLDVQSDLMSLLATRVVVPLYRPEGARSQALTRLTPEVRFQGMPLIAMVPEMAGIRGRDLGAAVGELASARKEILQAIDLLLTGF</sequence>
<comment type="similarity">
    <text evidence="1">Belongs to the CcdB toxin family.</text>
</comment>
<proteinExistence type="inferred from homology"/>
<dbReference type="Gene3D" id="2.30.30.110">
    <property type="match status" value="1"/>
</dbReference>
<dbReference type="InterPro" id="IPR011067">
    <property type="entry name" value="Plasmid_toxin/cell-grow_inhib"/>
</dbReference>